<dbReference type="PANTHER" id="PTHR23135">
    <property type="entry name" value="MUR LIGASE FAMILY MEMBER"/>
    <property type="match status" value="1"/>
</dbReference>
<dbReference type="InterPro" id="IPR043703">
    <property type="entry name" value="Lipid_II_synth_MurT"/>
</dbReference>
<accession>A0A099I716</accession>
<dbReference type="Pfam" id="PF08245">
    <property type="entry name" value="Mur_ligase_M"/>
    <property type="match status" value="1"/>
</dbReference>
<comment type="caution">
    <text evidence="6">The sequence shown here is derived from an EMBL/GenBank/DDBJ whole genome shotgun (WGS) entry which is preliminary data.</text>
</comment>
<evidence type="ECO:0000259" key="4">
    <source>
        <dbReference type="Pfam" id="PF08245"/>
    </source>
</evidence>
<dbReference type="GO" id="GO:0008270">
    <property type="term" value="F:zinc ion binding"/>
    <property type="evidence" value="ECO:0007669"/>
    <property type="project" value="UniProtKB-UniRule"/>
</dbReference>
<evidence type="ECO:0000259" key="5">
    <source>
        <dbReference type="Pfam" id="PF08353"/>
    </source>
</evidence>
<sequence length="444" mass="49074">MTTFAILITKLAGAMLQLIHRGGSLPGQIGLKLCPDILKKLRIDCPLILVTGTNGKTSTSNMIAAMLEQEGRTVVNNRKGDNLKEGITTALLMHTTLRKRVQGDAIVLEVDELNIPFIMKNLKADALVVTNFFRDQLDRAREMEQLIVKLEQAISDFEGTLILNGNDPNVVRLHDAAPKASMLAFGMERCSFSSETTGEASEGKFCPRCGKRLEYAFYQYSHIGVFHCSGCNFQTPNLDAAGVVESIPKRSFRYEGKAFSAPQGGLYTMYNCMAVLAVAKLLKVDTRHAAAAFTHIKVPDGRNEAFTYKNHTCVLNLVKNPTGANEVMKVIEEDETEKSILIVLNDNAQDGTDVSWIYDTFFEKLMKNTTKRIIVSGSRCYDMALRLKYGGYTGALEVQEQMKEAVTALLKSNETMYAIATYTALQPVRNLLLTQGVQERKGGA</sequence>
<feature type="binding site" evidence="2">
    <location>
        <position position="228"/>
    </location>
    <ligand>
        <name>Zn(2+)</name>
        <dbReference type="ChEBI" id="CHEBI:29105"/>
    </ligand>
</feature>
<evidence type="ECO:0000313" key="6">
    <source>
        <dbReference type="EMBL" id="KGJ53754.1"/>
    </source>
</evidence>
<keyword evidence="3" id="KW-0175">Coiled coil</keyword>
<gene>
    <name evidence="2" type="primary">murT</name>
    <name evidence="6" type="ORF">CIAN88_07190</name>
</gene>
<evidence type="ECO:0000256" key="3">
    <source>
        <dbReference type="SAM" id="Coils"/>
    </source>
</evidence>
<dbReference type="GO" id="GO:0140282">
    <property type="term" value="F:carbon-nitrogen ligase activity on lipid II"/>
    <property type="evidence" value="ECO:0007669"/>
    <property type="project" value="UniProtKB-UniRule"/>
</dbReference>
<comment type="similarity">
    <text evidence="2">Belongs to the MurCDEF family. MurT subfamily.</text>
</comment>
<dbReference type="InterPro" id="IPR036565">
    <property type="entry name" value="Mur-like_cat_sf"/>
</dbReference>
<dbReference type="SUPFAM" id="SSF53623">
    <property type="entry name" value="MurD-like peptide ligases, catalytic domain"/>
    <property type="match status" value="1"/>
</dbReference>
<keyword evidence="2" id="KW-0547">Nucleotide-binding</keyword>
<feature type="binding site" evidence="2">
    <location>
        <position position="206"/>
    </location>
    <ligand>
        <name>Zn(2+)</name>
        <dbReference type="ChEBI" id="CHEBI:29105"/>
    </ligand>
</feature>
<feature type="active site" evidence="2">
    <location>
        <position position="353"/>
    </location>
</feature>
<evidence type="ECO:0000256" key="1">
    <source>
        <dbReference type="ARBA" id="ARBA00004752"/>
    </source>
</evidence>
<dbReference type="GO" id="GO:0009252">
    <property type="term" value="P:peptidoglycan biosynthetic process"/>
    <property type="evidence" value="ECO:0007669"/>
    <property type="project" value="UniProtKB-UniRule"/>
</dbReference>
<dbReference type="Pfam" id="PF08353">
    <property type="entry name" value="MurT_C"/>
    <property type="match status" value="1"/>
</dbReference>
<keyword evidence="2" id="KW-0133">Cell shape</keyword>
<keyword evidence="2" id="KW-0573">Peptidoglycan synthesis</keyword>
<keyword evidence="2" id="KW-0067">ATP-binding</keyword>
<keyword evidence="2" id="KW-0862">Zinc</keyword>
<feature type="coiled-coil region" evidence="3">
    <location>
        <begin position="133"/>
        <end position="160"/>
    </location>
</feature>
<dbReference type="InterPro" id="IPR013564">
    <property type="entry name" value="MurT_C"/>
</dbReference>
<feature type="domain" description="Lipid II isoglutaminyl synthase (glutamine-hydrolyzing) subunit MurT C-terminal" evidence="5">
    <location>
        <begin position="317"/>
        <end position="425"/>
    </location>
</feature>
<feature type="binding site" evidence="2">
    <location>
        <position position="209"/>
    </location>
    <ligand>
        <name>Zn(2+)</name>
        <dbReference type="ChEBI" id="CHEBI:29105"/>
    </ligand>
</feature>
<comment type="catalytic activity">
    <reaction evidence="2">
        <text>beta-D-GlcNAc-(1-&gt;4)-Mur2Ac(oyl-L-Ala-gamma-D-Glu-L-Lys-D-Ala-D-Ala)-di-trans,octa-cis-undecaprenyl diphosphate + L-glutamine + ATP + H2O = beta-D-GlcNAc-(1-&gt;4)-Mur2Ac(oyl-L-Ala-D-isoglutaminyl-L-Lys-D-Ala-D-Ala)-di-trans,octa-cis-undecaprenyl diphosphate + L-glutamate + ADP + phosphate + H(+)</text>
        <dbReference type="Rhea" id="RHEA:57928"/>
        <dbReference type="ChEBI" id="CHEBI:15377"/>
        <dbReference type="ChEBI" id="CHEBI:15378"/>
        <dbReference type="ChEBI" id="CHEBI:29985"/>
        <dbReference type="ChEBI" id="CHEBI:30616"/>
        <dbReference type="ChEBI" id="CHEBI:43474"/>
        <dbReference type="ChEBI" id="CHEBI:58359"/>
        <dbReference type="ChEBI" id="CHEBI:60033"/>
        <dbReference type="ChEBI" id="CHEBI:62233"/>
        <dbReference type="ChEBI" id="CHEBI:456216"/>
        <dbReference type="EC" id="6.3.5.13"/>
    </reaction>
</comment>
<dbReference type="GO" id="GO:0016881">
    <property type="term" value="F:acid-amino acid ligase activity"/>
    <property type="evidence" value="ECO:0007669"/>
    <property type="project" value="InterPro"/>
</dbReference>
<name>A0A099I716_CLOIN</name>
<keyword evidence="2" id="KW-0479">Metal-binding</keyword>
<dbReference type="HAMAP" id="MF_02214">
    <property type="entry name" value="Lipid_II_synth_MurT"/>
    <property type="match status" value="1"/>
</dbReference>
<feature type="domain" description="Mur ligase central" evidence="4">
    <location>
        <begin position="50"/>
        <end position="189"/>
    </location>
</feature>
<evidence type="ECO:0000313" key="7">
    <source>
        <dbReference type="Proteomes" id="UP000030008"/>
    </source>
</evidence>
<dbReference type="PANTHER" id="PTHR23135:SF7">
    <property type="entry name" value="LIPID II ISOGLUTAMINYL SYNTHASE (GLUTAMINE-HYDROLYZING) SUBUNIT MURT"/>
    <property type="match status" value="1"/>
</dbReference>
<dbReference type="Proteomes" id="UP000030008">
    <property type="component" value="Unassembled WGS sequence"/>
</dbReference>
<dbReference type="EMBL" id="JQIF01000033">
    <property type="protein sequence ID" value="KGJ53754.1"/>
    <property type="molecule type" value="Genomic_DNA"/>
</dbReference>
<dbReference type="Gene3D" id="3.40.1190.10">
    <property type="entry name" value="Mur-like, catalytic domain"/>
    <property type="match status" value="1"/>
</dbReference>
<feature type="binding site" evidence="2">
    <location>
        <position position="231"/>
    </location>
    <ligand>
        <name>Zn(2+)</name>
        <dbReference type="ChEBI" id="CHEBI:29105"/>
    </ligand>
</feature>
<comment type="pathway">
    <text evidence="1 2">Cell wall biogenesis; peptidoglycan biosynthesis.</text>
</comment>
<comment type="catalytic activity">
    <reaction evidence="2">
        <text>beta-D-GlcNAc-(1-&gt;4)-Mur2Ac(oyl-L-Ala-gamma-D-Glu-L-Lys-D-Ala-D-Ala)-di-trans,octa-cis-undecaprenyl diphosphate + ATP = beta-D-GlcNAc-(1-&gt;4)-Mur2Ac(oyl-L-Ala-gamma-D-O-P-Glu-L-Lys-D-Ala-D-Ala)-di-trans,octa-cis-undecaprenyl diphosphate + ADP</text>
        <dbReference type="Rhea" id="RHEA:59488"/>
        <dbReference type="ChEBI" id="CHEBI:30616"/>
        <dbReference type="ChEBI" id="CHEBI:60033"/>
        <dbReference type="ChEBI" id="CHEBI:143132"/>
        <dbReference type="ChEBI" id="CHEBI:456216"/>
    </reaction>
</comment>
<evidence type="ECO:0000256" key="2">
    <source>
        <dbReference type="HAMAP-Rule" id="MF_02214"/>
    </source>
</evidence>
<organism evidence="6 7">
    <name type="scientific">Clostridium innocuum</name>
    <dbReference type="NCBI Taxonomy" id="1522"/>
    <lineage>
        <taxon>Bacteria</taxon>
        <taxon>Bacillati</taxon>
        <taxon>Bacillota</taxon>
        <taxon>Clostridia</taxon>
        <taxon>Eubacteriales</taxon>
        <taxon>Clostridiaceae</taxon>
        <taxon>Clostridium</taxon>
    </lineage>
</organism>
<reference evidence="6 7" key="1">
    <citation type="submission" date="2014-08" db="EMBL/GenBank/DDBJ databases">
        <title>Clostridium innocuum, an unnegligible vancomycin-resistant pathogen causing extra-intestinal infections.</title>
        <authorList>
            <person name="Feng Y."/>
            <person name="Chiu C.-H."/>
        </authorList>
    </citation>
    <scope>NUCLEOTIDE SEQUENCE [LARGE SCALE GENOMIC DNA]</scope>
    <source>
        <strain evidence="6 7">AN88</strain>
    </source>
</reference>
<dbReference type="InterPro" id="IPR013221">
    <property type="entry name" value="Mur_ligase_cen"/>
</dbReference>
<keyword evidence="2" id="KW-0961">Cell wall biogenesis/degradation</keyword>
<proteinExistence type="inferred from homology"/>
<keyword evidence="2 6" id="KW-0436">Ligase</keyword>
<dbReference type="RefSeq" id="WP_044904772.1">
    <property type="nucleotide sequence ID" value="NZ_JQIF01000033.1"/>
</dbReference>
<dbReference type="GO" id="GO:0008360">
    <property type="term" value="P:regulation of cell shape"/>
    <property type="evidence" value="ECO:0007669"/>
    <property type="project" value="UniProtKB-KW"/>
</dbReference>
<dbReference type="AlphaFoldDB" id="A0A099I716"/>
<comment type="subunit">
    <text evidence="2">Forms a heterodimer with GatD.</text>
</comment>
<dbReference type="GO" id="GO:0005524">
    <property type="term" value="F:ATP binding"/>
    <property type="evidence" value="ECO:0007669"/>
    <property type="project" value="UniProtKB-UniRule"/>
</dbReference>
<dbReference type="EC" id="6.3.5.13" evidence="2"/>
<comment type="catalytic activity">
    <reaction evidence="2">
        <text>beta-D-GlcNAc-(1-&gt;4)-Mur2Ac(oyl-L-Ala-gamma-D-O-P-Glu-L-Lys-D-Ala-D-Ala)-di-trans,octa-cis-undecaprenyl diphosphate + NH4(+) = beta-D-GlcNAc-(1-&gt;4)-Mur2Ac(oyl-L-Ala-D-isoglutaminyl-L-Lys-D-Ala-D-Ala)-di-trans,octa-cis-undecaprenyl diphosphate + phosphate + H(+)</text>
        <dbReference type="Rhea" id="RHEA:57932"/>
        <dbReference type="ChEBI" id="CHEBI:15378"/>
        <dbReference type="ChEBI" id="CHEBI:28938"/>
        <dbReference type="ChEBI" id="CHEBI:43474"/>
        <dbReference type="ChEBI" id="CHEBI:62233"/>
        <dbReference type="ChEBI" id="CHEBI:143132"/>
    </reaction>
</comment>
<dbReference type="GO" id="GO:0071555">
    <property type="term" value="P:cell wall organization"/>
    <property type="evidence" value="ECO:0007669"/>
    <property type="project" value="UniProtKB-KW"/>
</dbReference>
<comment type="function">
    <text evidence="2">The lipid II isoglutaminyl synthase complex catalyzes the formation of alpha-D-isoglutamine in the cell wall lipid II stem peptide. The MurT subunit catalyzes the ATP-dependent amidation of D-glutamate residue of lipid II, converting it to an isoglutamine residue.</text>
</comment>
<protein>
    <recommendedName>
        <fullName evidence="2">Lipid II isoglutaminyl synthase (glutamine-hydrolyzing) subunit MurT</fullName>
        <ecNumber evidence="2">6.3.5.13</ecNumber>
    </recommendedName>
</protein>
<dbReference type="UniPathway" id="UPA00219"/>